<evidence type="ECO:0000313" key="2">
    <source>
        <dbReference type="Proteomes" id="UP000069272"/>
    </source>
</evidence>
<dbReference type="AlphaFoldDB" id="A0A182F1U4"/>
<organism evidence="1 2">
    <name type="scientific">Anopheles albimanus</name>
    <name type="common">New world malaria mosquito</name>
    <dbReference type="NCBI Taxonomy" id="7167"/>
    <lineage>
        <taxon>Eukaryota</taxon>
        <taxon>Metazoa</taxon>
        <taxon>Ecdysozoa</taxon>
        <taxon>Arthropoda</taxon>
        <taxon>Hexapoda</taxon>
        <taxon>Insecta</taxon>
        <taxon>Pterygota</taxon>
        <taxon>Neoptera</taxon>
        <taxon>Endopterygota</taxon>
        <taxon>Diptera</taxon>
        <taxon>Nematocera</taxon>
        <taxon>Culicoidea</taxon>
        <taxon>Culicidae</taxon>
        <taxon>Anophelinae</taxon>
        <taxon>Anopheles</taxon>
    </lineage>
</organism>
<reference evidence="1 2" key="1">
    <citation type="journal article" date="2017" name="G3 (Bethesda)">
        <title>The Physical Genome Mapping of Anopheles albimanus Corrected Scaffold Misassemblies and Identified Interarm Rearrangements in Genus Anopheles.</title>
        <authorList>
            <person name="Artemov G.N."/>
            <person name="Peery A.N."/>
            <person name="Jiang X."/>
            <person name="Tu Z."/>
            <person name="Stegniy V.N."/>
            <person name="Sharakhova M.V."/>
            <person name="Sharakhov I.V."/>
        </authorList>
    </citation>
    <scope>NUCLEOTIDE SEQUENCE [LARGE SCALE GENOMIC DNA]</scope>
    <source>
        <strain evidence="1 2">ALBI9_A</strain>
    </source>
</reference>
<proteinExistence type="predicted"/>
<dbReference type="Proteomes" id="UP000069272">
    <property type="component" value="Chromosome 2L"/>
</dbReference>
<dbReference type="VEuPathDB" id="VectorBase:AALB000423"/>
<accession>A0A182F1U4</accession>
<dbReference type="EnsemblMetazoa" id="AALB000423-RA">
    <property type="protein sequence ID" value="AALB000423-PA"/>
    <property type="gene ID" value="AALB000423"/>
</dbReference>
<name>A0A182F1U4_ANOAL</name>
<protein>
    <submittedName>
        <fullName evidence="1">Uncharacterized protein</fullName>
    </submittedName>
</protein>
<keyword evidence="2" id="KW-1185">Reference proteome</keyword>
<evidence type="ECO:0000313" key="1">
    <source>
        <dbReference type="EnsemblMetazoa" id="AALB000423-PA"/>
    </source>
</evidence>
<reference evidence="1" key="2">
    <citation type="submission" date="2022-08" db="UniProtKB">
        <authorList>
            <consortium name="EnsemblMetazoa"/>
        </authorList>
    </citation>
    <scope>IDENTIFICATION</scope>
    <source>
        <strain evidence="1">STECLA/ALBI9_A</strain>
    </source>
</reference>
<sequence>MQIWGFLLLCLAAFAFFEESHFFASGQDDIEPDTRSAE</sequence>